<gene>
    <name evidence="1" type="ORF">OHU27_05895</name>
</gene>
<dbReference type="RefSeq" id="WP_392363000.1">
    <property type="nucleotide sequence ID" value="NZ_CP108125.1"/>
</dbReference>
<dbReference type="InterPro" id="IPR046904">
    <property type="entry name" value="ABC-3C_MC2"/>
</dbReference>
<keyword evidence="2" id="KW-1185">Reference proteome</keyword>
<dbReference type="Proteomes" id="UP001622690">
    <property type="component" value="Chromosome"/>
</dbReference>
<accession>A0ABZ1IP00</accession>
<name>A0ABZ1IP00_9ACTN</name>
<proteinExistence type="predicted"/>
<dbReference type="Pfam" id="PF20288">
    <property type="entry name" value="MC2"/>
    <property type="match status" value="1"/>
</dbReference>
<dbReference type="EMBL" id="CP108125">
    <property type="protein sequence ID" value="WTO81972.1"/>
    <property type="molecule type" value="Genomic_DNA"/>
</dbReference>
<evidence type="ECO:0000313" key="1">
    <source>
        <dbReference type="EMBL" id="WTO81972.1"/>
    </source>
</evidence>
<protein>
    <submittedName>
        <fullName evidence="1">Threonine transporter</fullName>
    </submittedName>
</protein>
<reference evidence="1 2" key="1">
    <citation type="submission" date="2022-10" db="EMBL/GenBank/DDBJ databases">
        <title>The complete genomes of actinobacterial strains from the NBC collection.</title>
        <authorList>
            <person name="Joergensen T.S."/>
            <person name="Alvarez Arevalo M."/>
            <person name="Sterndorff E.B."/>
            <person name="Faurdal D."/>
            <person name="Vuksanovic O."/>
            <person name="Mourched A.-S."/>
            <person name="Charusanti P."/>
            <person name="Shaw S."/>
            <person name="Blin K."/>
            <person name="Weber T."/>
        </authorList>
    </citation>
    <scope>NUCLEOTIDE SEQUENCE [LARGE SCALE GENOMIC DNA]</scope>
    <source>
        <strain evidence="1 2">NBC_00206</strain>
    </source>
</reference>
<evidence type="ECO:0000313" key="2">
    <source>
        <dbReference type="Proteomes" id="UP001622690"/>
    </source>
</evidence>
<organism evidence="1 2">
    <name type="scientific">Streptomyces nigra</name>
    <dbReference type="NCBI Taxonomy" id="1827580"/>
    <lineage>
        <taxon>Bacteria</taxon>
        <taxon>Bacillati</taxon>
        <taxon>Actinomycetota</taxon>
        <taxon>Actinomycetes</taxon>
        <taxon>Kitasatosporales</taxon>
        <taxon>Streptomycetaceae</taxon>
        <taxon>Streptomyces</taxon>
    </lineage>
</organism>
<sequence>MNPLNSPLEVGVRALVLLAESHPEPLDLAELALLDYALLHSGEFDGPPSLHPDLPARTGELGMKRVVLEQALLVLIRAGLADLEPDHDGLMYRATERGPAFVDILEAPYVGSLRERAEWAVHHYAPGADVRAATRAILNRPTEAPGAQHG</sequence>